<evidence type="ECO:0000259" key="3">
    <source>
        <dbReference type="Pfam" id="PF11954"/>
    </source>
</evidence>
<gene>
    <name evidence="4" type="ORF">IC234_17675</name>
</gene>
<keyword evidence="4" id="KW-0378">Hydrolase</keyword>
<dbReference type="RefSeq" id="WP_190927276.1">
    <property type="nucleotide sequence ID" value="NZ_JACXAC010000006.1"/>
</dbReference>
<protein>
    <submittedName>
        <fullName evidence="4">Serine hydrolase</fullName>
    </submittedName>
</protein>
<dbReference type="InterPro" id="IPR021860">
    <property type="entry name" value="Peptidase_S12_Pab87-rel_C"/>
</dbReference>
<reference evidence="4 5" key="1">
    <citation type="submission" date="2020-09" db="EMBL/GenBank/DDBJ databases">
        <authorList>
            <person name="Kim M.K."/>
        </authorList>
    </citation>
    <scope>NUCLEOTIDE SEQUENCE [LARGE SCALE GENOMIC DNA]</scope>
    <source>
        <strain evidence="4 5">BT189</strain>
    </source>
</reference>
<dbReference type="EMBL" id="JACXAC010000006">
    <property type="protein sequence ID" value="MBD2723961.1"/>
    <property type="molecule type" value="Genomic_DNA"/>
</dbReference>
<keyword evidence="5" id="KW-1185">Reference proteome</keyword>
<dbReference type="Proteomes" id="UP000606003">
    <property type="component" value="Unassembled WGS sequence"/>
</dbReference>
<proteinExistence type="predicted"/>
<organism evidence="4 5">
    <name type="scientific">Hymenobacter armeniacus</name>
    <dbReference type="NCBI Taxonomy" id="2771358"/>
    <lineage>
        <taxon>Bacteria</taxon>
        <taxon>Pseudomonadati</taxon>
        <taxon>Bacteroidota</taxon>
        <taxon>Cytophagia</taxon>
        <taxon>Cytophagales</taxon>
        <taxon>Hymenobacteraceae</taxon>
        <taxon>Hymenobacter</taxon>
    </lineage>
</organism>
<dbReference type="SUPFAM" id="SSF56601">
    <property type="entry name" value="beta-lactamase/transpeptidase-like"/>
    <property type="match status" value="1"/>
</dbReference>
<evidence type="ECO:0000313" key="5">
    <source>
        <dbReference type="Proteomes" id="UP000606003"/>
    </source>
</evidence>
<dbReference type="Pfam" id="PF00144">
    <property type="entry name" value="Beta-lactamase"/>
    <property type="match status" value="1"/>
</dbReference>
<dbReference type="Gene3D" id="2.40.128.600">
    <property type="match status" value="1"/>
</dbReference>
<dbReference type="InterPro" id="IPR001466">
    <property type="entry name" value="Beta-lactam-related"/>
</dbReference>
<evidence type="ECO:0000256" key="1">
    <source>
        <dbReference type="SAM" id="SignalP"/>
    </source>
</evidence>
<feature type="domain" description="Beta-lactamase-related" evidence="2">
    <location>
        <begin position="46"/>
        <end position="376"/>
    </location>
</feature>
<feature type="chain" id="PRO_5045518663" evidence="1">
    <location>
        <begin position="31"/>
        <end position="541"/>
    </location>
</feature>
<comment type="caution">
    <text evidence="4">The sequence shown here is derived from an EMBL/GenBank/DDBJ whole genome shotgun (WGS) entry which is preliminary data.</text>
</comment>
<dbReference type="Gene3D" id="3.40.710.10">
    <property type="entry name" value="DD-peptidase/beta-lactamase superfamily"/>
    <property type="match status" value="1"/>
</dbReference>
<accession>A0ABR8JYP0</accession>
<dbReference type="InterPro" id="IPR050491">
    <property type="entry name" value="AmpC-like"/>
</dbReference>
<dbReference type="GO" id="GO:0016787">
    <property type="term" value="F:hydrolase activity"/>
    <property type="evidence" value="ECO:0007669"/>
    <property type="project" value="UniProtKB-KW"/>
</dbReference>
<dbReference type="InterPro" id="IPR012338">
    <property type="entry name" value="Beta-lactam/transpept-like"/>
</dbReference>
<evidence type="ECO:0000259" key="2">
    <source>
        <dbReference type="Pfam" id="PF00144"/>
    </source>
</evidence>
<dbReference type="Pfam" id="PF11954">
    <property type="entry name" value="DUF3471"/>
    <property type="match status" value="1"/>
</dbReference>
<name>A0ABR8JYP0_9BACT</name>
<evidence type="ECO:0000313" key="4">
    <source>
        <dbReference type="EMBL" id="MBD2723961.1"/>
    </source>
</evidence>
<sequence length="541" mass="58520">MVLFSTPLGRVVALFSLALATTVGPPAAHAQTAPPVTAPLDVAAVDAAVAGTLKGFNVPGMAVAVVKDGQVVMAKGYGVSSLKTKAPMDANTLVGIASNTKAFTAAALGLLVDEGKLRWDDKVTDYIPEFKMYDPYVTAEFTVRDLLCHRSGMGLGAGDLMFFPDSSDFTVKDVIHNLRYFKPVSSFRSKFDYDNNLYIVAGEVVTRVAKQPWAEFVEARLVKPLGMTRTATDYSRLPDPTNVIDAHGQVDGKVQVIQRDRGAIAAPCGGMYSSVNDLSKWALMLLGGPGAPAPLLKPQTQWELWSPQTILPVGPGPSPYNTHFYAYGLGWFLNDARGYKVVSHTGGEVGMVTKVQLVPELHLGIIVLTNQEEGLAFNAITANILDHYLGVTGQDRVQEMLGYKLAGATKADKATAAAWKQVALAQKAAPKKPDYSAYVGRYHDAWLGDVNVYQQGPQLWLRAVRAPRLVGQVLPYRGSTYVVRWRDRSFNADAFATFTLDDQGRASGLKMKPISPATDFSYDFQDLDLQRVAEPTAGAGQ</sequence>
<feature type="domain" description="Peptidase S12 Pab87-related C-terminal" evidence="3">
    <location>
        <begin position="428"/>
        <end position="531"/>
    </location>
</feature>
<keyword evidence="1" id="KW-0732">Signal</keyword>
<dbReference type="PANTHER" id="PTHR46825:SF15">
    <property type="entry name" value="BETA-LACTAMASE-RELATED DOMAIN-CONTAINING PROTEIN"/>
    <property type="match status" value="1"/>
</dbReference>
<feature type="signal peptide" evidence="1">
    <location>
        <begin position="1"/>
        <end position="30"/>
    </location>
</feature>
<dbReference type="PANTHER" id="PTHR46825">
    <property type="entry name" value="D-ALANYL-D-ALANINE-CARBOXYPEPTIDASE/ENDOPEPTIDASE AMPH"/>
    <property type="match status" value="1"/>
</dbReference>